<gene>
    <name evidence="14" type="ORF">VNO77_34029</name>
</gene>
<dbReference type="PANTHER" id="PTHR48053">
    <property type="entry name" value="LEUCINE RICH REPEAT FAMILY PROTEIN, EXPRESSED"/>
    <property type="match status" value="1"/>
</dbReference>
<dbReference type="SMART" id="SM00220">
    <property type="entry name" value="S_TKc"/>
    <property type="match status" value="1"/>
</dbReference>
<proteinExistence type="predicted"/>
<dbReference type="InterPro" id="IPR001611">
    <property type="entry name" value="Leu-rich_rpt"/>
</dbReference>
<feature type="transmembrane region" description="Helical" evidence="12">
    <location>
        <begin position="599"/>
        <end position="622"/>
    </location>
</feature>
<dbReference type="InterPro" id="IPR003591">
    <property type="entry name" value="Leu-rich_rpt_typical-subtyp"/>
</dbReference>
<dbReference type="PROSITE" id="PS51450">
    <property type="entry name" value="LRR"/>
    <property type="match status" value="1"/>
</dbReference>
<keyword evidence="3 12" id="KW-0812">Transmembrane</keyword>
<evidence type="ECO:0000256" key="4">
    <source>
        <dbReference type="ARBA" id="ARBA00022729"/>
    </source>
</evidence>
<dbReference type="Proteomes" id="UP001367508">
    <property type="component" value="Unassembled WGS sequence"/>
</dbReference>
<keyword evidence="7" id="KW-0067">ATP-binding</keyword>
<dbReference type="AlphaFoldDB" id="A0AAN9KEF7"/>
<evidence type="ECO:0000259" key="13">
    <source>
        <dbReference type="PROSITE" id="PS50011"/>
    </source>
</evidence>
<comment type="subcellular location">
    <subcellularLocation>
        <location evidence="1">Membrane</location>
        <topology evidence="1">Single-pass type I membrane protein</topology>
    </subcellularLocation>
</comment>
<dbReference type="GO" id="GO:0004672">
    <property type="term" value="F:protein kinase activity"/>
    <property type="evidence" value="ECO:0007669"/>
    <property type="project" value="InterPro"/>
</dbReference>
<dbReference type="FunFam" id="1.10.510.10:FF:001924">
    <property type="entry name" value="leucine-rich repeat receptor-like tyrosine-protein kinase PXC3"/>
    <property type="match status" value="1"/>
</dbReference>
<keyword evidence="6" id="KW-0547">Nucleotide-binding</keyword>
<dbReference type="Pfam" id="PF00560">
    <property type="entry name" value="LRR_1"/>
    <property type="match status" value="5"/>
</dbReference>
<dbReference type="FunFam" id="3.80.10.10:FF:000041">
    <property type="entry name" value="LRR receptor-like serine/threonine-protein kinase ERECTA"/>
    <property type="match status" value="1"/>
</dbReference>
<keyword evidence="10" id="KW-0675">Receptor</keyword>
<keyword evidence="8 12" id="KW-1133">Transmembrane helix</keyword>
<dbReference type="InterPro" id="IPR000719">
    <property type="entry name" value="Prot_kinase_dom"/>
</dbReference>
<evidence type="ECO:0000256" key="5">
    <source>
        <dbReference type="ARBA" id="ARBA00022737"/>
    </source>
</evidence>
<comment type="caution">
    <text evidence="14">The sequence shown here is derived from an EMBL/GenBank/DDBJ whole genome shotgun (WGS) entry which is preliminary data.</text>
</comment>
<evidence type="ECO:0000256" key="10">
    <source>
        <dbReference type="ARBA" id="ARBA00023170"/>
    </source>
</evidence>
<sequence>MCRYGYIPASFLSILFLFCFIPMVLSLLSQTQLDTMINLSKNFNGSVPWSGPNPCSWKGVTCDLTNSSVRGISLSGFSLSSSNFLPDLCKIETLEHLNVSNNRLSSIPDGFFTECGKIKGLKLLNFTGNKIRGSLPTFSGFDGLESLDMSFNLLEGNIDLELNELISLKSLNLSFNSFMGSLPTKLGKSMVLEQLVLSVNHFHGKIPDELLSYENLTLIDLKANNLSDSIPSNIGKLSKLETLILSSNYLTGEIPTSLMDITKLSRFAANLNKFHGSVPPGITKHLTNLDLSYNYLSGPIPEDLLSPSQLQAVDLSYNKLNGSLPKTVSPSLFRLRLGGNSLSGNIPSDAFATVQNLTYLELESNNLNGWIPAELSSCRKLALLNLAQNQLSGVLPSQLGNLSDLQVLKLQTNKLNGIIPIQIGQLHKLSTLNLSCNSLDGSIPFEITNLSSLAFLNLQSNNLSGSIPTSIESLKNLLELQLGKNKLSGVIPNMPLSLQVSLNLSSNLFNGSIPTSFGNLYNLEVLDLSNNKFSGQIPAELTRMSALTQLILSNNQLTGEIPGFHQHVSIEYAGNKNLTKATTLDNPVRYAASKKGISVAVAILIAIVAAIFLVGFVTLVVVSVSRHYYRVNDEHLPSGEDHLHPQVIQSNVLTPNGIHRSSIDFSKALEAVAETSNVTLKTRFSTYYKAIMPSGSIYFVKKLNWSDKILPVGSHDKFGKELELLAKLNNSNVMTPLAYVLSTDTAYILYEFVSNGSLFDVLHGSPENSLDWASRYSIAVGVAQGLSFLHGFASGPILLLDLSSKSIMLKSLKEPLVGDIEHYKVIDPSKSTGNFSAVAGSVGYIPPEYAYTMTVTMPGNVYSFGVILLELLTGKPAVTDGTELVKWVLPNSTNQNYILDFNVSKTSQAVRNQMLAILKIALVCVSTSPEKRPKMKSVLRMLLNAR</sequence>
<evidence type="ECO:0000256" key="1">
    <source>
        <dbReference type="ARBA" id="ARBA00004479"/>
    </source>
</evidence>
<dbReference type="SMART" id="SM00369">
    <property type="entry name" value="LRR_TYP"/>
    <property type="match status" value="8"/>
</dbReference>
<evidence type="ECO:0000256" key="12">
    <source>
        <dbReference type="SAM" id="Phobius"/>
    </source>
</evidence>
<dbReference type="Gene3D" id="1.10.510.10">
    <property type="entry name" value="Transferase(Phosphotransferase) domain 1"/>
    <property type="match status" value="1"/>
</dbReference>
<evidence type="ECO:0000256" key="9">
    <source>
        <dbReference type="ARBA" id="ARBA00023136"/>
    </source>
</evidence>
<dbReference type="Pfam" id="PF00069">
    <property type="entry name" value="Pkinase"/>
    <property type="match status" value="1"/>
</dbReference>
<dbReference type="Pfam" id="PF08263">
    <property type="entry name" value="LRRNT_2"/>
    <property type="match status" value="1"/>
</dbReference>
<dbReference type="SUPFAM" id="SSF56112">
    <property type="entry name" value="Protein kinase-like (PK-like)"/>
    <property type="match status" value="1"/>
</dbReference>
<protein>
    <recommendedName>
        <fullName evidence="13">Protein kinase domain-containing protein</fullName>
    </recommendedName>
</protein>
<evidence type="ECO:0000256" key="3">
    <source>
        <dbReference type="ARBA" id="ARBA00022692"/>
    </source>
</evidence>
<evidence type="ECO:0000256" key="8">
    <source>
        <dbReference type="ARBA" id="ARBA00022989"/>
    </source>
</evidence>
<keyword evidence="11" id="KW-0325">Glycoprotein</keyword>
<evidence type="ECO:0000256" key="7">
    <source>
        <dbReference type="ARBA" id="ARBA00022840"/>
    </source>
</evidence>
<dbReference type="Gene3D" id="3.30.200.20">
    <property type="entry name" value="Phosphorylase Kinase, domain 1"/>
    <property type="match status" value="1"/>
</dbReference>
<dbReference type="InterPro" id="IPR032675">
    <property type="entry name" value="LRR_dom_sf"/>
</dbReference>
<keyword evidence="5" id="KW-0677">Repeat</keyword>
<dbReference type="SUPFAM" id="SSF52047">
    <property type="entry name" value="RNI-like"/>
    <property type="match status" value="1"/>
</dbReference>
<dbReference type="InterPro" id="IPR013210">
    <property type="entry name" value="LRR_N_plant-typ"/>
</dbReference>
<dbReference type="PANTHER" id="PTHR48053:SF105">
    <property type="entry name" value="RECEPTOR-LIKE PROTEIN KINASE"/>
    <property type="match status" value="1"/>
</dbReference>
<keyword evidence="9 12" id="KW-0472">Membrane</keyword>
<dbReference type="SUPFAM" id="SSF52058">
    <property type="entry name" value="L domain-like"/>
    <property type="match status" value="1"/>
</dbReference>
<dbReference type="Gene3D" id="3.80.10.10">
    <property type="entry name" value="Ribonuclease Inhibitor"/>
    <property type="match status" value="3"/>
</dbReference>
<feature type="domain" description="Protein kinase" evidence="13">
    <location>
        <begin position="673"/>
        <end position="946"/>
    </location>
</feature>
<evidence type="ECO:0000256" key="2">
    <source>
        <dbReference type="ARBA" id="ARBA00022614"/>
    </source>
</evidence>
<dbReference type="Pfam" id="PF13855">
    <property type="entry name" value="LRR_8"/>
    <property type="match status" value="3"/>
</dbReference>
<feature type="transmembrane region" description="Helical" evidence="12">
    <location>
        <begin position="6"/>
        <end position="28"/>
    </location>
</feature>
<organism evidence="14 15">
    <name type="scientific">Canavalia gladiata</name>
    <name type="common">Sword bean</name>
    <name type="synonym">Dolichos gladiatus</name>
    <dbReference type="NCBI Taxonomy" id="3824"/>
    <lineage>
        <taxon>Eukaryota</taxon>
        <taxon>Viridiplantae</taxon>
        <taxon>Streptophyta</taxon>
        <taxon>Embryophyta</taxon>
        <taxon>Tracheophyta</taxon>
        <taxon>Spermatophyta</taxon>
        <taxon>Magnoliopsida</taxon>
        <taxon>eudicotyledons</taxon>
        <taxon>Gunneridae</taxon>
        <taxon>Pentapetalae</taxon>
        <taxon>rosids</taxon>
        <taxon>fabids</taxon>
        <taxon>Fabales</taxon>
        <taxon>Fabaceae</taxon>
        <taxon>Papilionoideae</taxon>
        <taxon>50 kb inversion clade</taxon>
        <taxon>NPAAA clade</taxon>
        <taxon>indigoferoid/millettioid clade</taxon>
        <taxon>Phaseoleae</taxon>
        <taxon>Canavalia</taxon>
    </lineage>
</organism>
<accession>A0AAN9KEF7</accession>
<dbReference type="EMBL" id="JAYMYQ010000008">
    <property type="protein sequence ID" value="KAK7315479.1"/>
    <property type="molecule type" value="Genomic_DNA"/>
</dbReference>
<dbReference type="FunFam" id="3.80.10.10:FF:000095">
    <property type="entry name" value="LRR receptor-like serine/threonine-protein kinase GSO1"/>
    <property type="match status" value="1"/>
</dbReference>
<dbReference type="GO" id="GO:0016020">
    <property type="term" value="C:membrane"/>
    <property type="evidence" value="ECO:0007669"/>
    <property type="project" value="UniProtKB-SubCell"/>
</dbReference>
<keyword evidence="4" id="KW-0732">Signal</keyword>
<dbReference type="GO" id="GO:0005524">
    <property type="term" value="F:ATP binding"/>
    <property type="evidence" value="ECO:0007669"/>
    <property type="project" value="UniProtKB-KW"/>
</dbReference>
<keyword evidence="2" id="KW-0433">Leucine-rich repeat</keyword>
<evidence type="ECO:0000256" key="6">
    <source>
        <dbReference type="ARBA" id="ARBA00022741"/>
    </source>
</evidence>
<dbReference type="InterPro" id="IPR051716">
    <property type="entry name" value="Plant_RL_S/T_kinase"/>
</dbReference>
<reference evidence="14 15" key="1">
    <citation type="submission" date="2024-01" db="EMBL/GenBank/DDBJ databases">
        <title>The genomes of 5 underutilized Papilionoideae crops provide insights into root nodulation and disease resistanc.</title>
        <authorList>
            <person name="Jiang F."/>
        </authorList>
    </citation>
    <scope>NUCLEOTIDE SEQUENCE [LARGE SCALE GENOMIC DNA]</scope>
    <source>
        <strain evidence="14">LVBAO_FW01</strain>
        <tissue evidence="14">Leaves</tissue>
    </source>
</reference>
<evidence type="ECO:0000313" key="15">
    <source>
        <dbReference type="Proteomes" id="UP001367508"/>
    </source>
</evidence>
<evidence type="ECO:0000313" key="14">
    <source>
        <dbReference type="EMBL" id="KAK7315479.1"/>
    </source>
</evidence>
<dbReference type="FunFam" id="3.30.200.20:FF:000454">
    <property type="entry name" value="Leucine-rich repeat receptor-like tyrosine-protein kinase PXC3"/>
    <property type="match status" value="1"/>
</dbReference>
<dbReference type="InterPro" id="IPR011009">
    <property type="entry name" value="Kinase-like_dom_sf"/>
</dbReference>
<evidence type="ECO:0000256" key="11">
    <source>
        <dbReference type="ARBA" id="ARBA00023180"/>
    </source>
</evidence>
<name>A0AAN9KEF7_CANGL</name>
<dbReference type="FunFam" id="3.80.10.10:FF:000512">
    <property type="entry name" value="Leucine-rich repeat receptor-like serine/threonine-protein kinase BAM3"/>
    <property type="match status" value="1"/>
</dbReference>
<keyword evidence="15" id="KW-1185">Reference proteome</keyword>
<dbReference type="PROSITE" id="PS50011">
    <property type="entry name" value="PROTEIN_KINASE_DOM"/>
    <property type="match status" value="1"/>
</dbReference>